<gene>
    <name evidence="7" type="ORF">GCM10009844_12050</name>
</gene>
<evidence type="ECO:0000256" key="1">
    <source>
        <dbReference type="ARBA" id="ARBA00004141"/>
    </source>
</evidence>
<protein>
    <recommendedName>
        <fullName evidence="6">Probable membrane transporter protein</fullName>
    </recommendedName>
</protein>
<feature type="transmembrane region" description="Helical" evidence="6">
    <location>
        <begin position="136"/>
        <end position="162"/>
    </location>
</feature>
<evidence type="ECO:0000256" key="4">
    <source>
        <dbReference type="ARBA" id="ARBA00022989"/>
    </source>
</evidence>
<evidence type="ECO:0000256" key="3">
    <source>
        <dbReference type="ARBA" id="ARBA00022692"/>
    </source>
</evidence>
<keyword evidence="8" id="KW-1185">Reference proteome</keyword>
<dbReference type="EMBL" id="BAAAQR010000002">
    <property type="protein sequence ID" value="GAA2141537.1"/>
    <property type="molecule type" value="Genomic_DNA"/>
</dbReference>
<accession>A0ABP5L4A4</accession>
<feature type="transmembrane region" description="Helical" evidence="6">
    <location>
        <begin position="74"/>
        <end position="107"/>
    </location>
</feature>
<evidence type="ECO:0000313" key="8">
    <source>
        <dbReference type="Proteomes" id="UP001501771"/>
    </source>
</evidence>
<comment type="similarity">
    <text evidence="2 6">Belongs to the 4-toluene sulfonate uptake permease (TSUP) (TC 2.A.102) family.</text>
</comment>
<name>A0ABP5L4A4_9ACTN</name>
<evidence type="ECO:0000256" key="5">
    <source>
        <dbReference type="ARBA" id="ARBA00023136"/>
    </source>
</evidence>
<dbReference type="PANTHER" id="PTHR43701">
    <property type="entry name" value="MEMBRANE TRANSPORTER PROTEIN MJ0441-RELATED"/>
    <property type="match status" value="1"/>
</dbReference>
<dbReference type="PANTHER" id="PTHR43701:SF2">
    <property type="entry name" value="MEMBRANE TRANSPORTER PROTEIN YJNA-RELATED"/>
    <property type="match status" value="1"/>
</dbReference>
<sequence>MALVLAVAAGVVGMLIGMVGVGGVLLPPLLVAVGGLTAHEATATSTWAFIFTGVVGTAAYSWRGVVPWPMLLRLAIGIVPAAFVGAAANVLLPATVVLLAMATLTLYVGARQLRPGTDPAEGEAGRELRTAELVGIGAVVGFGSALTGTGGPVLLVPLLLALGITPVKAVAVSQAAQLPVVISGSIGYLQAGLTDVALGTTLGVLAAVGTAVGAVVATRIHAAHLRALIALACIAAGLFLAARAAADLLGG</sequence>
<keyword evidence="6" id="KW-1003">Cell membrane</keyword>
<keyword evidence="5 6" id="KW-0472">Membrane</keyword>
<dbReference type="RefSeq" id="WP_344149086.1">
    <property type="nucleotide sequence ID" value="NZ_BAAAQR010000002.1"/>
</dbReference>
<dbReference type="InterPro" id="IPR051598">
    <property type="entry name" value="TSUP/Inactive_protease-like"/>
</dbReference>
<proteinExistence type="inferred from homology"/>
<evidence type="ECO:0000256" key="2">
    <source>
        <dbReference type="ARBA" id="ARBA00009142"/>
    </source>
</evidence>
<dbReference type="Pfam" id="PF01925">
    <property type="entry name" value="TauE"/>
    <property type="match status" value="1"/>
</dbReference>
<feature type="transmembrane region" description="Helical" evidence="6">
    <location>
        <begin position="42"/>
        <end position="62"/>
    </location>
</feature>
<feature type="transmembrane region" description="Helical" evidence="6">
    <location>
        <begin position="228"/>
        <end position="246"/>
    </location>
</feature>
<evidence type="ECO:0000256" key="6">
    <source>
        <dbReference type="RuleBase" id="RU363041"/>
    </source>
</evidence>
<organism evidence="7 8">
    <name type="scientific">Nocardioides koreensis</name>
    <dbReference type="NCBI Taxonomy" id="433651"/>
    <lineage>
        <taxon>Bacteria</taxon>
        <taxon>Bacillati</taxon>
        <taxon>Actinomycetota</taxon>
        <taxon>Actinomycetes</taxon>
        <taxon>Propionibacteriales</taxon>
        <taxon>Nocardioidaceae</taxon>
        <taxon>Nocardioides</taxon>
    </lineage>
</organism>
<comment type="subcellular location">
    <subcellularLocation>
        <location evidence="6">Cell membrane</location>
        <topology evidence="6">Multi-pass membrane protein</topology>
    </subcellularLocation>
    <subcellularLocation>
        <location evidence="1">Membrane</location>
        <topology evidence="1">Multi-pass membrane protein</topology>
    </subcellularLocation>
</comment>
<dbReference type="InterPro" id="IPR002781">
    <property type="entry name" value="TM_pro_TauE-like"/>
</dbReference>
<dbReference type="Proteomes" id="UP001501771">
    <property type="component" value="Unassembled WGS sequence"/>
</dbReference>
<comment type="caution">
    <text evidence="7">The sequence shown here is derived from an EMBL/GenBank/DDBJ whole genome shotgun (WGS) entry which is preliminary data.</text>
</comment>
<evidence type="ECO:0000313" key="7">
    <source>
        <dbReference type="EMBL" id="GAA2141537.1"/>
    </source>
</evidence>
<feature type="transmembrane region" description="Helical" evidence="6">
    <location>
        <begin position="196"/>
        <end position="216"/>
    </location>
</feature>
<keyword evidence="3 6" id="KW-0812">Transmembrane</keyword>
<reference evidence="8" key="1">
    <citation type="journal article" date="2019" name="Int. J. Syst. Evol. Microbiol.">
        <title>The Global Catalogue of Microorganisms (GCM) 10K type strain sequencing project: providing services to taxonomists for standard genome sequencing and annotation.</title>
        <authorList>
            <consortium name="The Broad Institute Genomics Platform"/>
            <consortium name="The Broad Institute Genome Sequencing Center for Infectious Disease"/>
            <person name="Wu L."/>
            <person name="Ma J."/>
        </authorList>
    </citation>
    <scope>NUCLEOTIDE SEQUENCE [LARGE SCALE GENOMIC DNA]</scope>
    <source>
        <strain evidence="8">JCM 16022</strain>
    </source>
</reference>
<keyword evidence="4 6" id="KW-1133">Transmembrane helix</keyword>